<proteinExistence type="predicted"/>
<evidence type="ECO:0000313" key="1">
    <source>
        <dbReference type="EMBL" id="CAG8756700.1"/>
    </source>
</evidence>
<comment type="caution">
    <text evidence="1">The sequence shown here is derived from an EMBL/GenBank/DDBJ whole genome shotgun (WGS) entry which is preliminary data.</text>
</comment>
<dbReference type="Proteomes" id="UP000789405">
    <property type="component" value="Unassembled WGS sequence"/>
</dbReference>
<dbReference type="EMBL" id="CAJVPY010016383">
    <property type="protein sequence ID" value="CAG8756700.1"/>
    <property type="molecule type" value="Genomic_DNA"/>
</dbReference>
<evidence type="ECO:0000313" key="2">
    <source>
        <dbReference type="Proteomes" id="UP000789405"/>
    </source>
</evidence>
<accession>A0A9N9IYN5</accession>
<dbReference type="AlphaFoldDB" id="A0A9N9IYN5"/>
<organism evidence="1 2">
    <name type="scientific">Dentiscutata erythropus</name>
    <dbReference type="NCBI Taxonomy" id="1348616"/>
    <lineage>
        <taxon>Eukaryota</taxon>
        <taxon>Fungi</taxon>
        <taxon>Fungi incertae sedis</taxon>
        <taxon>Mucoromycota</taxon>
        <taxon>Glomeromycotina</taxon>
        <taxon>Glomeromycetes</taxon>
        <taxon>Diversisporales</taxon>
        <taxon>Gigasporaceae</taxon>
        <taxon>Dentiscutata</taxon>
    </lineage>
</organism>
<keyword evidence="2" id="KW-1185">Reference proteome</keyword>
<reference evidence="1" key="1">
    <citation type="submission" date="2021-06" db="EMBL/GenBank/DDBJ databases">
        <authorList>
            <person name="Kallberg Y."/>
            <person name="Tangrot J."/>
            <person name="Rosling A."/>
        </authorList>
    </citation>
    <scope>NUCLEOTIDE SEQUENCE</scope>
    <source>
        <strain evidence="1">MA453B</strain>
    </source>
</reference>
<feature type="non-terminal residue" evidence="1">
    <location>
        <position position="1"/>
    </location>
</feature>
<gene>
    <name evidence="1" type="ORF">DERYTH_LOCUS17406</name>
</gene>
<name>A0A9N9IYN5_9GLOM</name>
<sequence length="73" mass="8732">IGCSRDYGPIFSECSVMIEDKIWHYVYLESQHYEKRLTSNNWNLLMDEFEAEYKHAFIEILVLLEPERASRSS</sequence>
<protein>
    <submittedName>
        <fullName evidence="1">2736_t:CDS:1</fullName>
    </submittedName>
</protein>